<evidence type="ECO:0000256" key="2">
    <source>
        <dbReference type="SAM" id="MobiDB-lite"/>
    </source>
</evidence>
<dbReference type="GeneID" id="68114193"/>
<accession>A0A6A5BGR2</accession>
<comment type="caution">
    <text evidence="4">The sequence shown here is derived from an EMBL/GenBank/DDBJ whole genome shotgun (WGS) entry which is preliminary data.</text>
</comment>
<dbReference type="InterPro" id="IPR013320">
    <property type="entry name" value="ConA-like_dom_sf"/>
</dbReference>
<dbReference type="Proteomes" id="UP000444721">
    <property type="component" value="Unassembled WGS sequence"/>
</dbReference>
<name>A0A6A5BGR2_NAEFO</name>
<dbReference type="InterPro" id="IPR003877">
    <property type="entry name" value="SPRY_dom"/>
</dbReference>
<dbReference type="InterPro" id="IPR001870">
    <property type="entry name" value="B30.2/SPRY"/>
</dbReference>
<reference evidence="4 5" key="1">
    <citation type="journal article" date="2019" name="Sci. Rep.">
        <title>Nanopore sequencing improves the draft genome of the human pathogenic amoeba Naegleria fowleri.</title>
        <authorList>
            <person name="Liechti N."/>
            <person name="Schurch N."/>
            <person name="Bruggmann R."/>
            <person name="Wittwer M."/>
        </authorList>
    </citation>
    <scope>NUCLEOTIDE SEQUENCE [LARGE SCALE GENOMIC DNA]</scope>
    <source>
        <strain evidence="4 5">ATCC 30894</strain>
    </source>
</reference>
<dbReference type="PROSITE" id="PS50188">
    <property type="entry name" value="B302_SPRY"/>
    <property type="match status" value="1"/>
</dbReference>
<keyword evidence="5" id="KW-1185">Reference proteome</keyword>
<feature type="domain" description="B30.2/SPRY" evidence="3">
    <location>
        <begin position="509"/>
        <end position="718"/>
    </location>
</feature>
<sequence length="744" mass="87642">MKKQHHAYTLKCDDQYHRLDINIVLSHKFLEEFKQSCLGHPLKHEFCIEEDKFLLFIEHRGKINDDEEKKSTPSELVQEYREERKKNAQVFNKPDVDGTLLKERLNNLKEMGLRYQILYAQVNEEIEKIKEELEKEKTEEEKLLKLKKQREKKTTNTSKSINRAQSSAYVDPSLKHTSVRVDITLSGKNFGPTTLRSREKYLVETSPVIKKMLEDPSTKISSDENDEKFKQLSFSENDKQYKDLKLYDCFHPETFKKFLLFAENPNLKQKYNLILDKQEEVNAENENNINDAVKKLIEIKLKHMKRFEDNIRRYKTELEQTMEKCKEFDMEKLRLLYEVHKYNELDKVDKLFEARKNEVDLFFDEEIRKTKELFAKQQTTRRNQISGDLVKYEKLLNEIFPKETLVPLLILADLLQSTELKNSCIKAITENFEVHLYHEALGARMMTEIMAEILAQLPVQKLKDLKNSYGFHFPRAMVEKEIEYRKGMLADEFRDKSVEELMELMKKGCVFPDVLESEIEKRKNKKPYVSLNTEKCSPFLTIDEDFVTVHLKGQKRYSTVQATHSLNYKGWAKWYFEVLIEQFDESFGSSISIGWDVDRSNCDGPIIGLTPGHRNQFGYSWQSDGLLHYYGKGMFVGTKFGAGDVIGCGMNQTKKKLTFYKNGEKIILIKKESNRRIQEIKSIAIQDELYELFPAACLYSTKKNSDCTIRFNFCGPFVNQPKHYEPYGDQRQILKQQKQIKELE</sequence>
<feature type="coiled-coil region" evidence="1">
    <location>
        <begin position="275"/>
        <end position="331"/>
    </location>
</feature>
<evidence type="ECO:0000313" key="5">
    <source>
        <dbReference type="Proteomes" id="UP000444721"/>
    </source>
</evidence>
<evidence type="ECO:0000256" key="1">
    <source>
        <dbReference type="SAM" id="Coils"/>
    </source>
</evidence>
<dbReference type="VEuPathDB" id="AmoebaDB:NfTy_089680"/>
<evidence type="ECO:0000313" key="4">
    <source>
        <dbReference type="EMBL" id="KAF0973992.1"/>
    </source>
</evidence>
<proteinExistence type="predicted"/>
<organism evidence="4 5">
    <name type="scientific">Naegleria fowleri</name>
    <name type="common">Brain eating amoeba</name>
    <dbReference type="NCBI Taxonomy" id="5763"/>
    <lineage>
        <taxon>Eukaryota</taxon>
        <taxon>Discoba</taxon>
        <taxon>Heterolobosea</taxon>
        <taxon>Tetramitia</taxon>
        <taxon>Eutetramitia</taxon>
        <taxon>Vahlkampfiidae</taxon>
        <taxon>Naegleria</taxon>
    </lineage>
</organism>
<feature type="compositionally biased region" description="Polar residues" evidence="2">
    <location>
        <begin position="155"/>
        <end position="168"/>
    </location>
</feature>
<gene>
    <name evidence="4" type="ORF">FDP41_006975</name>
</gene>
<dbReference type="SMART" id="SM00449">
    <property type="entry name" value="SPRY"/>
    <property type="match status" value="1"/>
</dbReference>
<dbReference type="Pfam" id="PF00622">
    <property type="entry name" value="SPRY"/>
    <property type="match status" value="1"/>
</dbReference>
<feature type="region of interest" description="Disordered" evidence="2">
    <location>
        <begin position="148"/>
        <end position="168"/>
    </location>
</feature>
<dbReference type="OMA" id="AACLYST"/>
<protein>
    <recommendedName>
        <fullName evidence="3">B30.2/SPRY domain-containing protein</fullName>
    </recommendedName>
</protein>
<dbReference type="SUPFAM" id="SSF49899">
    <property type="entry name" value="Concanavalin A-like lectins/glucanases"/>
    <property type="match status" value="1"/>
</dbReference>
<keyword evidence="1" id="KW-0175">Coiled coil</keyword>
<dbReference type="RefSeq" id="XP_044558705.1">
    <property type="nucleotide sequence ID" value="XM_044710668.1"/>
</dbReference>
<dbReference type="VEuPathDB" id="AmoebaDB:FDP41_006975"/>
<dbReference type="VEuPathDB" id="AmoebaDB:NF0082850"/>
<dbReference type="Gene3D" id="2.60.120.920">
    <property type="match status" value="1"/>
</dbReference>
<evidence type="ECO:0000259" key="3">
    <source>
        <dbReference type="PROSITE" id="PS50188"/>
    </source>
</evidence>
<dbReference type="AlphaFoldDB" id="A0A6A5BGR2"/>
<dbReference type="EMBL" id="VFQX01000055">
    <property type="protein sequence ID" value="KAF0973992.1"/>
    <property type="molecule type" value="Genomic_DNA"/>
</dbReference>
<dbReference type="OrthoDB" id="5821166at2759"/>
<dbReference type="InterPro" id="IPR043136">
    <property type="entry name" value="B30.2/SPRY_sf"/>
</dbReference>